<dbReference type="SUPFAM" id="SSF50494">
    <property type="entry name" value="Trypsin-like serine proteases"/>
    <property type="match status" value="1"/>
</dbReference>
<dbReference type="Pfam" id="PF13365">
    <property type="entry name" value="Trypsin_2"/>
    <property type="match status" value="1"/>
</dbReference>
<accession>A0A0B7BG94</accession>
<evidence type="ECO:0000313" key="1">
    <source>
        <dbReference type="EMBL" id="CEK91194.1"/>
    </source>
</evidence>
<organism evidence="2">
    <name type="scientific">Arion vulgaris</name>
    <dbReference type="NCBI Taxonomy" id="1028688"/>
    <lineage>
        <taxon>Eukaryota</taxon>
        <taxon>Metazoa</taxon>
        <taxon>Spiralia</taxon>
        <taxon>Lophotrochozoa</taxon>
        <taxon>Mollusca</taxon>
        <taxon>Gastropoda</taxon>
        <taxon>Heterobranchia</taxon>
        <taxon>Euthyneura</taxon>
        <taxon>Panpulmonata</taxon>
        <taxon>Eupulmonata</taxon>
        <taxon>Stylommatophora</taxon>
        <taxon>Helicina</taxon>
        <taxon>Arionoidea</taxon>
        <taxon>Arionidae</taxon>
        <taxon>Arion</taxon>
    </lineage>
</organism>
<dbReference type="InterPro" id="IPR009003">
    <property type="entry name" value="Peptidase_S1_PA"/>
</dbReference>
<evidence type="ECO:0000313" key="2">
    <source>
        <dbReference type="EMBL" id="CEK91195.1"/>
    </source>
</evidence>
<dbReference type="AlphaFoldDB" id="A0A0B7BG94"/>
<protein>
    <recommendedName>
        <fullName evidence="3">Peptidase S1 domain-containing protein</fullName>
    </recommendedName>
</protein>
<name>A0A0B7BG94_9EUPU</name>
<dbReference type="EMBL" id="HACG01044330">
    <property type="protein sequence ID" value="CEK91195.1"/>
    <property type="molecule type" value="Transcribed_RNA"/>
</dbReference>
<sequence length="393" mass="44821">MPKKIVHYEIQHFQSCEQFDLAYERCEKKATHKNYCNVDDLPERIQEDTLRQFIKIRCDLTVLIEIPTSDGIRCGSGFIQKIEHIENAPCPCPNCKDNAVIGYGKVTLSTALCVVKEDDDAAKCKVRLFYDNENSEISIIYGLSSHSRDEDEDWCAVVCVTHDNELLKSLTNALNQHWTLGRKLKEQHQDENSNEVVVIAHPHGGPKKISFGKGKMCDFAKEVRDDQLWCFYSYDATTCDGSSGGPVYVMGRWNDGFGYWFGHAHNHCGIDNRSDSSSTVGVDSTYDQVTKSFSTINMNKKENQKLSDTIQQEFSNTSQTVTVIDKMNVDKVDKSHTSTYIDNYRSDIVNSSHTLSYTGWFKCNFYICKYNVLDINLESDFFCFIERSISTIC</sequence>
<proteinExistence type="predicted"/>
<dbReference type="EMBL" id="HACG01044329">
    <property type="protein sequence ID" value="CEK91194.1"/>
    <property type="molecule type" value="Transcribed_RNA"/>
</dbReference>
<dbReference type="InterPro" id="IPR043504">
    <property type="entry name" value="Peptidase_S1_PA_chymotrypsin"/>
</dbReference>
<gene>
    <name evidence="2" type="primary">ORF181404</name>
    <name evidence="1" type="synonym">ORF181398</name>
</gene>
<dbReference type="Gene3D" id="2.40.10.10">
    <property type="entry name" value="Trypsin-like serine proteases"/>
    <property type="match status" value="1"/>
</dbReference>
<reference evidence="2" key="1">
    <citation type="submission" date="2014-12" db="EMBL/GenBank/DDBJ databases">
        <title>Insight into the proteome of Arion vulgaris.</title>
        <authorList>
            <person name="Aradska J."/>
            <person name="Bulat T."/>
            <person name="Smidak R."/>
            <person name="Sarate P."/>
            <person name="Gangsoo J."/>
            <person name="Sialana F."/>
            <person name="Bilban M."/>
            <person name="Lubec G."/>
        </authorList>
    </citation>
    <scope>NUCLEOTIDE SEQUENCE</scope>
    <source>
        <tissue evidence="2">Skin</tissue>
    </source>
</reference>
<evidence type="ECO:0008006" key="3">
    <source>
        <dbReference type="Google" id="ProtNLM"/>
    </source>
</evidence>